<feature type="binding site" evidence="10">
    <location>
        <begin position="197"/>
        <end position="198"/>
    </location>
    <ligand>
        <name>NADP(+)</name>
        <dbReference type="ChEBI" id="CHEBI:58349"/>
    </ligand>
</feature>
<dbReference type="InterPro" id="IPR021163">
    <property type="entry name" value="Ferredox_Rdtase_adrenod"/>
</dbReference>
<dbReference type="Gene3D" id="3.40.50.720">
    <property type="entry name" value="NAD(P)-binding Rossmann-like Domain"/>
    <property type="match status" value="1"/>
</dbReference>
<dbReference type="GO" id="GO:0004324">
    <property type="term" value="F:ferredoxin-NADP+ reductase activity"/>
    <property type="evidence" value="ECO:0007669"/>
    <property type="project" value="UniProtKB-EC"/>
</dbReference>
<dbReference type="InterPro" id="IPR055275">
    <property type="entry name" value="Ferredox_Rdtase"/>
</dbReference>
<evidence type="ECO:0000313" key="12">
    <source>
        <dbReference type="EMBL" id="RNL61919.1"/>
    </source>
</evidence>
<feature type="binding site" evidence="9">
    <location>
        <position position="337"/>
    </location>
    <ligand>
        <name>FAD</name>
        <dbReference type="ChEBI" id="CHEBI:57692"/>
    </ligand>
</feature>
<evidence type="ECO:0000256" key="7">
    <source>
        <dbReference type="ARBA" id="ARBA00023002"/>
    </source>
</evidence>
<comment type="similarity">
    <text evidence="2">Belongs to the ferredoxin--NADP reductase type 1 family.</text>
</comment>
<dbReference type="SUPFAM" id="SSF51971">
    <property type="entry name" value="Nucleotide-binding domain"/>
    <property type="match status" value="2"/>
</dbReference>
<dbReference type="PANTHER" id="PTHR48467:SF1">
    <property type="entry name" value="GLUTAMATE SYNTHASE 1 [NADH], CHLOROPLASTIC-LIKE"/>
    <property type="match status" value="1"/>
</dbReference>
<keyword evidence="5 9" id="KW-0274">FAD</keyword>
<dbReference type="RefSeq" id="WP_123227213.1">
    <property type="nucleotide sequence ID" value="NZ_RJSE01000007.1"/>
</dbReference>
<evidence type="ECO:0000256" key="2">
    <source>
        <dbReference type="ARBA" id="ARBA00008312"/>
    </source>
</evidence>
<comment type="caution">
    <text evidence="12">The sequence shown here is derived from an EMBL/GenBank/DDBJ whole genome shotgun (WGS) entry which is preliminary data.</text>
</comment>
<feature type="binding site" evidence="9">
    <location>
        <position position="45"/>
    </location>
    <ligand>
        <name>FAD</name>
        <dbReference type="ChEBI" id="CHEBI:57692"/>
    </ligand>
</feature>
<dbReference type="EMBL" id="RJSE01000007">
    <property type="protein sequence ID" value="RNL61919.1"/>
    <property type="molecule type" value="Genomic_DNA"/>
</dbReference>
<keyword evidence="13" id="KW-1185">Reference proteome</keyword>
<evidence type="ECO:0000256" key="10">
    <source>
        <dbReference type="PIRSR" id="PIRSR000362-2"/>
    </source>
</evidence>
<feature type="binding site" evidence="10">
    <location>
        <position position="344"/>
    </location>
    <ligand>
        <name>NADP(+)</name>
        <dbReference type="ChEBI" id="CHEBI:58349"/>
    </ligand>
</feature>
<dbReference type="Proteomes" id="UP000267128">
    <property type="component" value="Unassembled WGS sequence"/>
</dbReference>
<dbReference type="PRINTS" id="PR00419">
    <property type="entry name" value="ADXRDTASE"/>
</dbReference>
<evidence type="ECO:0000313" key="13">
    <source>
        <dbReference type="Proteomes" id="UP000267128"/>
    </source>
</evidence>
<evidence type="ECO:0000256" key="4">
    <source>
        <dbReference type="ARBA" id="ARBA00022630"/>
    </source>
</evidence>
<evidence type="ECO:0000256" key="3">
    <source>
        <dbReference type="ARBA" id="ARBA00013223"/>
    </source>
</evidence>
<feature type="binding site" evidence="10">
    <location>
        <position position="209"/>
    </location>
    <ligand>
        <name>NADP(+)</name>
        <dbReference type="ChEBI" id="CHEBI:58349"/>
    </ligand>
</feature>
<protein>
    <recommendedName>
        <fullName evidence="3">ferredoxin--NADP(+) reductase</fullName>
        <ecNumber evidence="3">1.18.1.2</ecNumber>
    </recommendedName>
</protein>
<gene>
    <name evidence="12" type="ORF">EFK50_08795</name>
</gene>
<feature type="binding site" evidence="10">
    <location>
        <begin position="153"/>
        <end position="156"/>
    </location>
    <ligand>
        <name>NADP(+)</name>
        <dbReference type="ChEBI" id="CHEBI:58349"/>
    </ligand>
</feature>
<accession>A0A3N0CF54</accession>
<dbReference type="EC" id="1.18.1.2" evidence="3"/>
<proteinExistence type="inferred from homology"/>
<dbReference type="Gene3D" id="3.50.50.60">
    <property type="entry name" value="FAD/NAD(P)-binding domain"/>
    <property type="match status" value="1"/>
</dbReference>
<evidence type="ECO:0000256" key="6">
    <source>
        <dbReference type="ARBA" id="ARBA00022857"/>
    </source>
</evidence>
<dbReference type="PIRSF" id="PIRSF000362">
    <property type="entry name" value="FNR"/>
    <property type="match status" value="1"/>
</dbReference>
<evidence type="ECO:0000256" key="8">
    <source>
        <dbReference type="ARBA" id="ARBA00047776"/>
    </source>
</evidence>
<comment type="catalytic activity">
    <reaction evidence="8">
        <text>2 reduced [2Fe-2S]-[ferredoxin] + NADP(+) + H(+) = 2 oxidized [2Fe-2S]-[ferredoxin] + NADPH</text>
        <dbReference type="Rhea" id="RHEA:20125"/>
        <dbReference type="Rhea" id="RHEA-COMP:10000"/>
        <dbReference type="Rhea" id="RHEA-COMP:10001"/>
        <dbReference type="ChEBI" id="CHEBI:15378"/>
        <dbReference type="ChEBI" id="CHEBI:33737"/>
        <dbReference type="ChEBI" id="CHEBI:33738"/>
        <dbReference type="ChEBI" id="CHEBI:57783"/>
        <dbReference type="ChEBI" id="CHEBI:58349"/>
        <dbReference type="EC" id="1.18.1.2"/>
    </reaction>
</comment>
<dbReference type="InterPro" id="IPR023753">
    <property type="entry name" value="FAD/NAD-binding_dom"/>
</dbReference>
<feature type="domain" description="FAD/NAD(P)-binding" evidence="11">
    <location>
        <begin position="5"/>
        <end position="166"/>
    </location>
</feature>
<feature type="binding site" evidence="9">
    <location>
        <begin position="344"/>
        <end position="346"/>
    </location>
    <ligand>
        <name>FAD</name>
        <dbReference type="ChEBI" id="CHEBI:57692"/>
    </ligand>
</feature>
<evidence type="ECO:0000256" key="5">
    <source>
        <dbReference type="ARBA" id="ARBA00022827"/>
    </source>
</evidence>
<organism evidence="12 13">
    <name type="scientific">Nocardioides marmoriginsengisoli</name>
    <dbReference type="NCBI Taxonomy" id="661483"/>
    <lineage>
        <taxon>Bacteria</taxon>
        <taxon>Bacillati</taxon>
        <taxon>Actinomycetota</taxon>
        <taxon>Actinomycetes</taxon>
        <taxon>Propionibacteriales</taxon>
        <taxon>Nocardioidaceae</taxon>
        <taxon>Nocardioides</taxon>
    </lineage>
</organism>
<evidence type="ECO:0000256" key="9">
    <source>
        <dbReference type="PIRSR" id="PIRSR000362-1"/>
    </source>
</evidence>
<keyword evidence="4" id="KW-0285">Flavoprotein</keyword>
<sequence>MTSLRVAIVGAGPAGAYTAEALLKAGLEHPVAVDLIDRLPTPWGLVRSGVAPDHPQIKSVTRVFERIADRPGVRFLGGVEVGVTVTHADLLAAYDAVVYALGAEAPRMLGIPGETLEGVVPALDLVRWYNGHPDAEDAAPLPPGRTRAVVVGNGNVALDCARMLIQDVDRLRRTDAADRAVDALAASRIDEVVLLGRRGPAEASFSLVELRELGELDDVRIVADPGDLVGDEPGVELLREYVARPAEGRRKRLVFRFRAVPVSVVGDDRVTGLEIASHHQRDGTWVRGEDRQVLDCALVVPGVGFAVRGPDGLPVDGRGVVSHEDGRVEDRVYVAGWAKRGPSGVIGTNRKDAIETVETLLGDLAAGRLVPGSAAGEIDDLLAERDVSVVTLAGWRAIDAAEVAAAEDTDRPRVKLTRLPELRAVAAGNA</sequence>
<keyword evidence="7" id="KW-0560">Oxidoreductase</keyword>
<dbReference type="AlphaFoldDB" id="A0A3N0CF54"/>
<comment type="cofactor">
    <cofactor evidence="1 9">
        <name>FAD</name>
        <dbReference type="ChEBI" id="CHEBI:57692"/>
    </cofactor>
</comment>
<dbReference type="OrthoDB" id="289202at2"/>
<feature type="binding site" evidence="9">
    <location>
        <position position="81"/>
    </location>
    <ligand>
        <name>FAD</name>
        <dbReference type="ChEBI" id="CHEBI:57692"/>
    </ligand>
</feature>
<evidence type="ECO:0000259" key="11">
    <source>
        <dbReference type="Pfam" id="PF07992"/>
    </source>
</evidence>
<reference evidence="12 13" key="1">
    <citation type="submission" date="2018-11" db="EMBL/GenBank/DDBJ databases">
        <authorList>
            <person name="Li F."/>
        </authorList>
    </citation>
    <scope>NUCLEOTIDE SEQUENCE [LARGE SCALE GENOMIC DNA]</scope>
    <source>
        <strain evidence="12 13">Gsoil 097</strain>
    </source>
</reference>
<dbReference type="PANTHER" id="PTHR48467">
    <property type="entry name" value="GLUTAMATE SYNTHASE 1 [NADH], CHLOROPLASTIC-LIKE"/>
    <property type="match status" value="1"/>
</dbReference>
<dbReference type="Pfam" id="PF07992">
    <property type="entry name" value="Pyr_redox_2"/>
    <property type="match status" value="1"/>
</dbReference>
<evidence type="ECO:0000256" key="1">
    <source>
        <dbReference type="ARBA" id="ARBA00001974"/>
    </source>
</evidence>
<name>A0A3N0CF54_9ACTN</name>
<feature type="binding site" evidence="9">
    <location>
        <position position="14"/>
    </location>
    <ligand>
        <name>FAD</name>
        <dbReference type="ChEBI" id="CHEBI:57692"/>
    </ligand>
</feature>
<dbReference type="InterPro" id="IPR036188">
    <property type="entry name" value="FAD/NAD-bd_sf"/>
</dbReference>
<keyword evidence="6 10" id="KW-0521">NADP</keyword>